<dbReference type="PANTHER" id="PTHR43245">
    <property type="entry name" value="BIFUNCTIONAL POLYMYXIN RESISTANCE PROTEIN ARNA"/>
    <property type="match status" value="1"/>
</dbReference>
<dbReference type="SUPFAM" id="SSF51735">
    <property type="entry name" value="NAD(P)-binding Rossmann-fold domains"/>
    <property type="match status" value="1"/>
</dbReference>
<name>A0ABW9HHJ7_9ACTN</name>
<sequence>MSGRRMRVVVIGGSGHIGTFLVPRLVRAGHEVINISRGTSTAYTAAPEWDQVRQVVADRQQEDAEGTFGDRVAALAPDAVVDLVCFTLDSATALVERLRGRAGHLLHCGTLWRYGPSDKLPISETGGTPPVGEYGIQKDRIARMLKAETANGGLVTTSLHPGHIVGPGWEPVNALGNLDPAVWYALSAGQPLKVPGIGAESMHHVHADDVAQSFERAIDHRDAAAGEDFNVVAPTALTVRGYADIAAGWFGRTATLEPVTWEEFRTTTTPEHARNSWEHLHRSHCLTIEKARTLIGYAPRYEPEAAVLESVRWLIDHDRLKVAAPLLPAV</sequence>
<evidence type="ECO:0000313" key="3">
    <source>
        <dbReference type="Proteomes" id="UP001631957"/>
    </source>
</evidence>
<evidence type="ECO:0000259" key="1">
    <source>
        <dbReference type="Pfam" id="PF01370"/>
    </source>
</evidence>
<dbReference type="InterPro" id="IPR001509">
    <property type="entry name" value="Epimerase_deHydtase"/>
</dbReference>
<proteinExistence type="predicted"/>
<protein>
    <submittedName>
        <fullName evidence="2">NAD-dependent epimerase/dehydratase family protein</fullName>
    </submittedName>
</protein>
<dbReference type="EMBL" id="JBJVNI010000001">
    <property type="protein sequence ID" value="MFM9607520.1"/>
    <property type="molecule type" value="Genomic_DNA"/>
</dbReference>
<dbReference type="Proteomes" id="UP001631957">
    <property type="component" value="Unassembled WGS sequence"/>
</dbReference>
<accession>A0ABW9HHJ7</accession>
<dbReference type="InterPro" id="IPR036291">
    <property type="entry name" value="NAD(P)-bd_dom_sf"/>
</dbReference>
<dbReference type="Gene3D" id="3.40.50.720">
    <property type="entry name" value="NAD(P)-binding Rossmann-like Domain"/>
    <property type="match status" value="1"/>
</dbReference>
<dbReference type="InterPro" id="IPR050177">
    <property type="entry name" value="Lipid_A_modif_metabolic_enz"/>
</dbReference>
<dbReference type="Pfam" id="PF01370">
    <property type="entry name" value="Epimerase"/>
    <property type="match status" value="1"/>
</dbReference>
<reference evidence="2 3" key="1">
    <citation type="submission" date="2024-12" db="EMBL/GenBank/DDBJ databases">
        <title>Forecasting of Potato common scab and diversities of Pathogenic streptomyces spp. in china.</title>
        <authorList>
            <person name="Handique U."/>
            <person name="Wu J."/>
        </authorList>
    </citation>
    <scope>NUCLEOTIDE SEQUENCE [LARGE SCALE GENOMIC DNA]</scope>
    <source>
        <strain evidence="2 3">ZRIMU1530</strain>
    </source>
</reference>
<evidence type="ECO:0000313" key="2">
    <source>
        <dbReference type="EMBL" id="MFM9607520.1"/>
    </source>
</evidence>
<gene>
    <name evidence="2" type="ORF">ACKI18_02230</name>
</gene>
<feature type="domain" description="NAD-dependent epimerase/dehydratase" evidence="1">
    <location>
        <begin position="8"/>
        <end position="231"/>
    </location>
</feature>
<keyword evidence="3" id="KW-1185">Reference proteome</keyword>
<comment type="caution">
    <text evidence="2">The sequence shown here is derived from an EMBL/GenBank/DDBJ whole genome shotgun (WGS) entry which is preliminary data.</text>
</comment>
<organism evidence="2 3">
    <name type="scientific">Streptomyces niveiscabiei</name>
    <dbReference type="NCBI Taxonomy" id="164115"/>
    <lineage>
        <taxon>Bacteria</taxon>
        <taxon>Bacillati</taxon>
        <taxon>Actinomycetota</taxon>
        <taxon>Actinomycetes</taxon>
        <taxon>Kitasatosporales</taxon>
        <taxon>Streptomycetaceae</taxon>
        <taxon>Streptomyces</taxon>
    </lineage>
</organism>